<name>A0A1J6KGA9_NICAT</name>
<protein>
    <submittedName>
        <fullName evidence="4">Major pollen allergen ole e 1</fullName>
    </submittedName>
</protein>
<dbReference type="GeneID" id="109219539"/>
<dbReference type="AlphaFoldDB" id="A0A1J6KGA9"/>
<dbReference type="InterPro" id="IPR006041">
    <property type="entry name" value="Pollen_Ole_e1_allergen"/>
</dbReference>
<evidence type="ECO:0000313" key="4">
    <source>
        <dbReference type="EMBL" id="OIT20935.1"/>
    </source>
</evidence>
<dbReference type="SMR" id="A0A1J6KGA9"/>
<evidence type="ECO:0000313" key="5">
    <source>
        <dbReference type="Proteomes" id="UP000187609"/>
    </source>
</evidence>
<gene>
    <name evidence="4" type="primary">ALL1</name>
    <name evidence="4" type="ORF">A4A49_36130</name>
</gene>
<keyword evidence="2" id="KW-1015">Disulfide bond</keyword>
<evidence type="ECO:0000256" key="3">
    <source>
        <dbReference type="SAM" id="SignalP"/>
    </source>
</evidence>
<sequence length="179" mass="19739">MTKSGAIILIASAICLFSLIGITQAQAQAPAPAQARVQFHVEGKVYCDFCRALFENRLSKPMEGAEVRLQCRNSTDDSVTLTVEGQTDKNGVYSLLVERDHEDEICEMILMKSSMEDCSEIPSEGHAKESARITITSNNGMAETTRHANPLFFVKKQAAPECAEVFKELELLPEEIDQA</sequence>
<dbReference type="Proteomes" id="UP000187609">
    <property type="component" value="Unassembled WGS sequence"/>
</dbReference>
<evidence type="ECO:0000256" key="2">
    <source>
        <dbReference type="ARBA" id="ARBA00023157"/>
    </source>
</evidence>
<dbReference type="OrthoDB" id="1888725at2759"/>
<comment type="similarity">
    <text evidence="1">Belongs to the Ole e I family.</text>
</comment>
<dbReference type="PANTHER" id="PTHR31614:SF24">
    <property type="entry name" value="OLEE1-LIKE PROTEIN"/>
    <property type="match status" value="1"/>
</dbReference>
<dbReference type="OMA" id="VRVECKE"/>
<comment type="caution">
    <text evidence="4">The sequence shown here is derived from an EMBL/GenBank/DDBJ whole genome shotgun (WGS) entry which is preliminary data.</text>
</comment>
<dbReference type="KEGG" id="nau:109219539"/>
<accession>A0A1J6KGA9</accession>
<dbReference type="PANTHER" id="PTHR31614">
    <property type="entry name" value="PROTEIN DOWNSTREAM OF FLC-RELATED"/>
    <property type="match status" value="1"/>
</dbReference>
<keyword evidence="3" id="KW-0732">Signal</keyword>
<evidence type="ECO:0000256" key="1">
    <source>
        <dbReference type="ARBA" id="ARBA00010049"/>
    </source>
</evidence>
<organism evidence="4 5">
    <name type="scientific">Nicotiana attenuata</name>
    <name type="common">Coyote tobacco</name>
    <dbReference type="NCBI Taxonomy" id="49451"/>
    <lineage>
        <taxon>Eukaryota</taxon>
        <taxon>Viridiplantae</taxon>
        <taxon>Streptophyta</taxon>
        <taxon>Embryophyta</taxon>
        <taxon>Tracheophyta</taxon>
        <taxon>Spermatophyta</taxon>
        <taxon>Magnoliopsida</taxon>
        <taxon>eudicotyledons</taxon>
        <taxon>Gunneridae</taxon>
        <taxon>Pentapetalae</taxon>
        <taxon>asterids</taxon>
        <taxon>lamiids</taxon>
        <taxon>Solanales</taxon>
        <taxon>Solanaceae</taxon>
        <taxon>Nicotianoideae</taxon>
        <taxon>Nicotianeae</taxon>
        <taxon>Nicotiana</taxon>
    </lineage>
</organism>
<keyword evidence="5" id="KW-1185">Reference proteome</keyword>
<dbReference type="EMBL" id="MJEQ01004753">
    <property type="protein sequence ID" value="OIT20935.1"/>
    <property type="molecule type" value="Genomic_DNA"/>
</dbReference>
<feature type="chain" id="PRO_5012204928" evidence="3">
    <location>
        <begin position="26"/>
        <end position="179"/>
    </location>
</feature>
<reference evidence="4" key="1">
    <citation type="submission" date="2016-11" db="EMBL/GenBank/DDBJ databases">
        <title>The genome of Nicotiana attenuata.</title>
        <authorList>
            <person name="Xu S."/>
            <person name="Brockmoeller T."/>
            <person name="Gaquerel E."/>
            <person name="Navarro A."/>
            <person name="Kuhl H."/>
            <person name="Gase K."/>
            <person name="Ling Z."/>
            <person name="Zhou W."/>
            <person name="Kreitzer C."/>
            <person name="Stanke M."/>
            <person name="Tang H."/>
            <person name="Lyons E."/>
            <person name="Pandey P."/>
            <person name="Pandey S.P."/>
            <person name="Timmermann B."/>
            <person name="Baldwin I.T."/>
        </authorList>
    </citation>
    <scope>NUCLEOTIDE SEQUENCE [LARGE SCALE GENOMIC DNA]</scope>
    <source>
        <strain evidence="4">UT</strain>
    </source>
</reference>
<proteinExistence type="inferred from homology"/>
<dbReference type="Pfam" id="PF01190">
    <property type="entry name" value="Pollen_Ole_e_1"/>
    <property type="match status" value="1"/>
</dbReference>
<feature type="signal peptide" evidence="3">
    <location>
        <begin position="1"/>
        <end position="25"/>
    </location>
</feature>
<dbReference type="Gramene" id="OIT20935">
    <property type="protein sequence ID" value="OIT20935"/>
    <property type="gene ID" value="A4A49_36130"/>
</dbReference>